<comment type="similarity">
    <text evidence="2">Belongs to the calmodulin family.</text>
</comment>
<organism evidence="8 9">
    <name type="scientific">Crotalus adamanteus</name>
    <name type="common">Eastern diamondback rattlesnake</name>
    <dbReference type="NCBI Taxonomy" id="8729"/>
    <lineage>
        <taxon>Eukaryota</taxon>
        <taxon>Metazoa</taxon>
        <taxon>Chordata</taxon>
        <taxon>Craniata</taxon>
        <taxon>Vertebrata</taxon>
        <taxon>Euteleostomi</taxon>
        <taxon>Lepidosauria</taxon>
        <taxon>Squamata</taxon>
        <taxon>Bifurcata</taxon>
        <taxon>Unidentata</taxon>
        <taxon>Episquamata</taxon>
        <taxon>Toxicofera</taxon>
        <taxon>Serpentes</taxon>
        <taxon>Colubroidea</taxon>
        <taxon>Viperidae</taxon>
        <taxon>Crotalinae</taxon>
        <taxon>Crotalus</taxon>
    </lineage>
</organism>
<reference evidence="8 9" key="1">
    <citation type="journal article" date="2024" name="Proc. Natl. Acad. Sci. U.S.A.">
        <title>The genetic regulatory architecture and epigenomic basis for age-related changes in rattlesnake venom.</title>
        <authorList>
            <person name="Hogan M.P."/>
            <person name="Holding M.L."/>
            <person name="Nystrom G.S."/>
            <person name="Colston T.J."/>
            <person name="Bartlett D.A."/>
            <person name="Mason A.J."/>
            <person name="Ellsworth S.A."/>
            <person name="Rautsaw R.M."/>
            <person name="Lawrence K.C."/>
            <person name="Strickland J.L."/>
            <person name="He B."/>
            <person name="Fraser P."/>
            <person name="Margres M.J."/>
            <person name="Gilbert D.M."/>
            <person name="Gibbs H.L."/>
            <person name="Parkinson C.L."/>
            <person name="Rokyta D.R."/>
        </authorList>
    </citation>
    <scope>NUCLEOTIDE SEQUENCE [LARGE SCALE GENOMIC DNA]</scope>
    <source>
        <strain evidence="8">DRR0105</strain>
    </source>
</reference>
<dbReference type="SMART" id="SM00054">
    <property type="entry name" value="EFh"/>
    <property type="match status" value="2"/>
</dbReference>
<protein>
    <recommendedName>
        <fullName evidence="3">Calglandulin</fullName>
    </recommendedName>
</protein>
<dbReference type="Gene3D" id="1.10.238.10">
    <property type="entry name" value="EF-hand"/>
    <property type="match status" value="1"/>
</dbReference>
<dbReference type="InterPro" id="IPR011992">
    <property type="entry name" value="EF-hand-dom_pair"/>
</dbReference>
<evidence type="ECO:0000256" key="3">
    <source>
        <dbReference type="ARBA" id="ARBA00017715"/>
    </source>
</evidence>
<evidence type="ECO:0000259" key="7">
    <source>
        <dbReference type="PROSITE" id="PS50222"/>
    </source>
</evidence>
<keyword evidence="5" id="KW-0677">Repeat</keyword>
<gene>
    <name evidence="8" type="ORF">NXF25_013281</name>
</gene>
<keyword evidence="4" id="KW-0479">Metal-binding</keyword>
<evidence type="ECO:0000256" key="1">
    <source>
        <dbReference type="ARBA" id="ARBA00002793"/>
    </source>
</evidence>
<dbReference type="CDD" id="cd00051">
    <property type="entry name" value="EFh"/>
    <property type="match status" value="1"/>
</dbReference>
<dbReference type="PROSITE" id="PS50222">
    <property type="entry name" value="EF_HAND_2"/>
    <property type="match status" value="2"/>
</dbReference>
<dbReference type="Pfam" id="PF13499">
    <property type="entry name" value="EF-hand_7"/>
    <property type="match status" value="1"/>
</dbReference>
<evidence type="ECO:0000256" key="4">
    <source>
        <dbReference type="ARBA" id="ARBA00022723"/>
    </source>
</evidence>
<dbReference type="InterPro" id="IPR050230">
    <property type="entry name" value="CALM/Myosin/TropC-like"/>
</dbReference>
<dbReference type="FunFam" id="1.10.238.10:FF:000178">
    <property type="entry name" value="Calmodulin-2 A"/>
    <property type="match status" value="1"/>
</dbReference>
<dbReference type="SUPFAM" id="SSF47473">
    <property type="entry name" value="EF-hand"/>
    <property type="match status" value="1"/>
</dbReference>
<dbReference type="PANTHER" id="PTHR23048">
    <property type="entry name" value="MYOSIN LIGHT CHAIN 1, 3"/>
    <property type="match status" value="1"/>
</dbReference>
<dbReference type="GO" id="GO:0005509">
    <property type="term" value="F:calcium ion binding"/>
    <property type="evidence" value="ECO:0007669"/>
    <property type="project" value="InterPro"/>
</dbReference>
<sequence>MFHEFSEAQIGIFKEAFSHFDEDGDGVISKEELGNVLRSLEYVLLHLQENFTDEKVEDMLKDVDLDEDGKVTFDEFVKMLAKKEAS</sequence>
<evidence type="ECO:0000313" key="9">
    <source>
        <dbReference type="Proteomes" id="UP001474421"/>
    </source>
</evidence>
<dbReference type="InterPro" id="IPR018247">
    <property type="entry name" value="EF_Hand_1_Ca_BS"/>
</dbReference>
<dbReference type="Proteomes" id="UP001474421">
    <property type="component" value="Unassembled WGS sequence"/>
</dbReference>
<evidence type="ECO:0000256" key="6">
    <source>
        <dbReference type="ARBA" id="ARBA00022837"/>
    </source>
</evidence>
<dbReference type="PROSITE" id="PS00018">
    <property type="entry name" value="EF_HAND_1"/>
    <property type="match status" value="2"/>
</dbReference>
<dbReference type="EMBL" id="JAOTOJ010000006">
    <property type="protein sequence ID" value="KAK9400262.1"/>
    <property type="molecule type" value="Genomic_DNA"/>
</dbReference>
<dbReference type="PANTHER" id="PTHR23048:SF0">
    <property type="entry name" value="CALMODULIN LIKE 3"/>
    <property type="match status" value="1"/>
</dbReference>
<feature type="domain" description="EF-hand" evidence="7">
    <location>
        <begin position="51"/>
        <end position="86"/>
    </location>
</feature>
<dbReference type="InterPro" id="IPR002048">
    <property type="entry name" value="EF_hand_dom"/>
</dbReference>
<keyword evidence="6" id="KW-0106">Calcium</keyword>
<evidence type="ECO:0000313" key="8">
    <source>
        <dbReference type="EMBL" id="KAK9400262.1"/>
    </source>
</evidence>
<name>A0AAW1BEP6_CROAD</name>
<dbReference type="GO" id="GO:0016460">
    <property type="term" value="C:myosin II complex"/>
    <property type="evidence" value="ECO:0007669"/>
    <property type="project" value="TreeGrafter"/>
</dbReference>
<feature type="domain" description="EF-hand" evidence="7">
    <location>
        <begin position="8"/>
        <end position="43"/>
    </location>
</feature>
<accession>A0AAW1BEP6</accession>
<proteinExistence type="inferred from homology"/>
<evidence type="ECO:0000256" key="2">
    <source>
        <dbReference type="ARBA" id="ARBA00009763"/>
    </source>
</evidence>
<evidence type="ECO:0000256" key="5">
    <source>
        <dbReference type="ARBA" id="ARBA00022737"/>
    </source>
</evidence>
<comment type="function">
    <text evidence="1">May be involved in the cellular control mechanism of the secretion of toxins from the gland into the venom.</text>
</comment>
<comment type="caution">
    <text evidence="8">The sequence shown here is derived from an EMBL/GenBank/DDBJ whole genome shotgun (WGS) entry which is preliminary data.</text>
</comment>
<dbReference type="AlphaFoldDB" id="A0AAW1BEP6"/>
<keyword evidence="9" id="KW-1185">Reference proteome</keyword>